<reference evidence="4 5" key="1">
    <citation type="submission" date="2018-03" db="EMBL/GenBank/DDBJ databases">
        <title>The ancient ancestry and fast evolution of plastids.</title>
        <authorList>
            <person name="Moore K.R."/>
            <person name="Magnabosco C."/>
            <person name="Momper L."/>
            <person name="Gold D.A."/>
            <person name="Bosak T."/>
            <person name="Fournier G.P."/>
        </authorList>
    </citation>
    <scope>NUCLEOTIDE SEQUENCE [LARGE SCALE GENOMIC DNA]</scope>
    <source>
        <strain evidence="4 5">CCALA 016</strain>
    </source>
</reference>
<accession>A0A2T1LYB3</accession>
<dbReference type="InterPro" id="IPR043128">
    <property type="entry name" value="Rev_trsase/Diguanyl_cyclase"/>
</dbReference>
<dbReference type="Proteomes" id="UP000239001">
    <property type="component" value="Unassembled WGS sequence"/>
</dbReference>
<organism evidence="4 5">
    <name type="scientific">Aphanothece hegewaldii CCALA 016</name>
    <dbReference type="NCBI Taxonomy" id="2107694"/>
    <lineage>
        <taxon>Bacteria</taxon>
        <taxon>Bacillati</taxon>
        <taxon>Cyanobacteriota</taxon>
        <taxon>Cyanophyceae</taxon>
        <taxon>Oscillatoriophycideae</taxon>
        <taxon>Chroococcales</taxon>
        <taxon>Aphanothecaceae</taxon>
        <taxon>Aphanothece</taxon>
    </lineage>
</organism>
<proteinExistence type="predicted"/>
<reference evidence="4 5" key="2">
    <citation type="submission" date="2018-03" db="EMBL/GenBank/DDBJ databases">
        <authorList>
            <person name="Keele B.F."/>
        </authorList>
    </citation>
    <scope>NUCLEOTIDE SEQUENCE [LARGE SCALE GENOMIC DNA]</scope>
    <source>
        <strain evidence="4 5">CCALA 016</strain>
    </source>
</reference>
<evidence type="ECO:0000256" key="2">
    <source>
        <dbReference type="ARBA" id="ARBA00023118"/>
    </source>
</evidence>
<dbReference type="GO" id="GO:0000166">
    <property type="term" value="F:nucleotide binding"/>
    <property type="evidence" value="ECO:0007669"/>
    <property type="project" value="UniProtKB-KW"/>
</dbReference>
<dbReference type="Pfam" id="PF22335">
    <property type="entry name" value="Cas10-Cmr2_palm2"/>
    <property type="match status" value="1"/>
</dbReference>
<dbReference type="NCBIfam" id="TIGR02577">
    <property type="entry name" value="cas_TM1794_Cmr2"/>
    <property type="match status" value="1"/>
</dbReference>
<gene>
    <name evidence="4" type="primary">cas10</name>
    <name evidence="4" type="ORF">C7H19_10665</name>
</gene>
<evidence type="ECO:0000313" key="5">
    <source>
        <dbReference type="Proteomes" id="UP000239001"/>
    </source>
</evidence>
<dbReference type="GO" id="GO:0051607">
    <property type="term" value="P:defense response to virus"/>
    <property type="evidence" value="ECO:0007669"/>
    <property type="project" value="UniProtKB-KW"/>
</dbReference>
<sequence length="754" mass="87326">MSNLQEISARNIKIALSWCLAWGNQRQPQFDLTILEKMREALFQNKQLPKQVQTLVQQVETLQELVFPDNIEQLSRDYSELWQQTTKIGLVYGGATKIKQYVFENINLTDIRGASAFLDRINIIDIPAFFKAETSSNFPQCQKAAKFCQSVRQELTPYFPELWGALIPELIIYSTGGNVLAFCPAAFVDKLANAIERRYTEETLTANSCAVGETFKLLEFRFGLLPDNMQDAFWLDKYRQANSETDLEKRELVSAYFGALDNDEKFKSRKSFNELTTKLAILFNQRRSGNDVPNRPTRRYPPMFETHPYLRRDEGERRSAIIKADELPSEPYFSEPLARQHLVGQIAKHDEEQHWYQKANLNWQPGKIPSWVDKFEQYLKDNSLIERYGLDHQELESARTLRELGDVYQGFVAYIYADGNNMGSYIQKITTPEQYQQFSQDIFKATEESVYQALAEHLHPHKLHDLTDLDNKNRNGKWIHPFEILTIGGDDVMLIVPANKALQIAKTIGEDFERRLAKTGRYPISKDSQQTFVHRYEGKTFQPVKSSLSMSIGVLITAKDTPIHYAENLTNQLLKSAKKRAKELKNNGYYGGTIYFLTLKSVTMISSNIEQFRQEALIKTLGAKLKLYAAPYTFYELEGLIEVVKALKNTDFPKSQLYQIRSLLEKGKHISILNYRYFRSKLQESKSELIQKSFEDPWCKAKTNEGNIAPWMYELKDHIYETIWREIVDIYDFIEVSSPNSTPEQQLTAKEINR</sequence>
<evidence type="ECO:0000256" key="1">
    <source>
        <dbReference type="ARBA" id="ARBA00022741"/>
    </source>
</evidence>
<evidence type="ECO:0000313" key="4">
    <source>
        <dbReference type="EMBL" id="PSF37380.1"/>
    </source>
</evidence>
<dbReference type="InterPro" id="IPR054767">
    <property type="entry name" value="Cas10-Cmr2_palm2"/>
</dbReference>
<dbReference type="Gene3D" id="3.30.70.270">
    <property type="match status" value="1"/>
</dbReference>
<name>A0A2T1LYB3_9CHRO</name>
<protein>
    <submittedName>
        <fullName evidence="4">Type III-B CRISPR-associated protein Cas10/Cmr2</fullName>
    </submittedName>
</protein>
<dbReference type="AlphaFoldDB" id="A0A2T1LYB3"/>
<keyword evidence="5" id="KW-1185">Reference proteome</keyword>
<evidence type="ECO:0000259" key="3">
    <source>
        <dbReference type="Pfam" id="PF22335"/>
    </source>
</evidence>
<keyword evidence="2" id="KW-0051">Antiviral defense</keyword>
<dbReference type="EMBL" id="PXOH01000009">
    <property type="protein sequence ID" value="PSF37380.1"/>
    <property type="molecule type" value="Genomic_DNA"/>
</dbReference>
<dbReference type="OrthoDB" id="442064at2"/>
<comment type="caution">
    <text evidence="4">The sequence shown here is derived from an EMBL/GenBank/DDBJ whole genome shotgun (WGS) entry which is preliminary data.</text>
</comment>
<dbReference type="InterPro" id="IPR013407">
    <property type="entry name" value="CRISPR-assoc_prot_Cmr2"/>
</dbReference>
<dbReference type="RefSeq" id="WP_106456862.1">
    <property type="nucleotide sequence ID" value="NZ_PXOH01000009.1"/>
</dbReference>
<feature type="domain" description="Cas10/Cmr2 second palm" evidence="3">
    <location>
        <begin position="412"/>
        <end position="581"/>
    </location>
</feature>
<keyword evidence="1" id="KW-0547">Nucleotide-binding</keyword>